<feature type="domain" description="Methyltransferase type 11" evidence="1">
    <location>
        <begin position="48"/>
        <end position="142"/>
    </location>
</feature>
<dbReference type="Proteomes" id="UP001320831">
    <property type="component" value="Unassembled WGS sequence"/>
</dbReference>
<keyword evidence="2" id="KW-0489">Methyltransferase</keyword>
<evidence type="ECO:0000313" key="3">
    <source>
        <dbReference type="Proteomes" id="UP001320831"/>
    </source>
</evidence>
<dbReference type="GO" id="GO:0008168">
    <property type="term" value="F:methyltransferase activity"/>
    <property type="evidence" value="ECO:0007669"/>
    <property type="project" value="UniProtKB-KW"/>
</dbReference>
<dbReference type="PANTHER" id="PTHR43591">
    <property type="entry name" value="METHYLTRANSFERASE"/>
    <property type="match status" value="1"/>
</dbReference>
<accession>A0ABT2LU25</accession>
<evidence type="ECO:0000259" key="1">
    <source>
        <dbReference type="Pfam" id="PF08241"/>
    </source>
</evidence>
<keyword evidence="2" id="KW-0808">Transferase</keyword>
<dbReference type="GO" id="GO:0032259">
    <property type="term" value="P:methylation"/>
    <property type="evidence" value="ECO:0007669"/>
    <property type="project" value="UniProtKB-KW"/>
</dbReference>
<protein>
    <submittedName>
        <fullName evidence="2">Methyltransferase domain-containing protein</fullName>
    </submittedName>
</protein>
<dbReference type="PANTHER" id="PTHR43591:SF57">
    <property type="entry name" value="METHYLTRANSFERASE DOMAIN-CONTAINING PROTEIN-RELATED"/>
    <property type="match status" value="1"/>
</dbReference>
<dbReference type="InterPro" id="IPR013216">
    <property type="entry name" value="Methyltransf_11"/>
</dbReference>
<gene>
    <name evidence="2" type="ORF">N5A92_23800</name>
</gene>
<dbReference type="EMBL" id="JAOCZP010000010">
    <property type="protein sequence ID" value="MCT7378047.1"/>
    <property type="molecule type" value="Genomic_DNA"/>
</dbReference>
<sequence>MNLEEQKQAQAAWDKIAPGYDRTNTLTQMWLGNEGLRRAGLLQGMRFVDVAAGSGALSIPAARIGARVLATDLSPVMLELLRERARKEGLDIETRVMDGHDLALDDDSFDMAGSQFGVMLFPDMPKGIREMARVVRPGGRVLMNVYGDPRKIEFFGFFVRAIRSVRPDFTGPPMDPPPLPFQLQSPERLRKELTSAGLKDIRVETITETTEFETGEALWEWLIWSNPIVEMVLGSLDLTSDEREVIQHALDEMVQERASGTSTARLTNPINIGIGTK</sequence>
<name>A0ABT2LU25_9HYPH</name>
<reference evidence="2 3" key="1">
    <citation type="submission" date="2022-09" db="EMBL/GenBank/DDBJ databases">
        <title>Chelativorans salina sp. nov., a novel slightly halophilic bacterium isolated from a saline lake sediment enrichment.</title>
        <authorList>
            <person name="Gao L."/>
            <person name="Fang B.-Z."/>
            <person name="Li W.-J."/>
        </authorList>
    </citation>
    <scope>NUCLEOTIDE SEQUENCE [LARGE SCALE GENOMIC DNA]</scope>
    <source>
        <strain evidence="2 3">EGI FJ00035</strain>
    </source>
</reference>
<proteinExistence type="predicted"/>
<dbReference type="SUPFAM" id="SSF53335">
    <property type="entry name" value="S-adenosyl-L-methionine-dependent methyltransferases"/>
    <property type="match status" value="1"/>
</dbReference>
<dbReference type="RefSeq" id="WP_260906822.1">
    <property type="nucleotide sequence ID" value="NZ_JAOCZP010000010.1"/>
</dbReference>
<organism evidence="2 3">
    <name type="scientific">Chelativorans salis</name>
    <dbReference type="NCBI Taxonomy" id="2978478"/>
    <lineage>
        <taxon>Bacteria</taxon>
        <taxon>Pseudomonadati</taxon>
        <taxon>Pseudomonadota</taxon>
        <taxon>Alphaproteobacteria</taxon>
        <taxon>Hyphomicrobiales</taxon>
        <taxon>Phyllobacteriaceae</taxon>
        <taxon>Chelativorans</taxon>
    </lineage>
</organism>
<evidence type="ECO:0000313" key="2">
    <source>
        <dbReference type="EMBL" id="MCT7378047.1"/>
    </source>
</evidence>
<dbReference type="Gene3D" id="3.40.50.150">
    <property type="entry name" value="Vaccinia Virus protein VP39"/>
    <property type="match status" value="1"/>
</dbReference>
<comment type="caution">
    <text evidence="2">The sequence shown here is derived from an EMBL/GenBank/DDBJ whole genome shotgun (WGS) entry which is preliminary data.</text>
</comment>
<dbReference type="Pfam" id="PF08241">
    <property type="entry name" value="Methyltransf_11"/>
    <property type="match status" value="1"/>
</dbReference>
<dbReference type="InterPro" id="IPR029063">
    <property type="entry name" value="SAM-dependent_MTases_sf"/>
</dbReference>
<keyword evidence="3" id="KW-1185">Reference proteome</keyword>
<dbReference type="CDD" id="cd02440">
    <property type="entry name" value="AdoMet_MTases"/>
    <property type="match status" value="1"/>
</dbReference>